<organism evidence="1 2">
    <name type="scientific">Aeromonas veronii</name>
    <dbReference type="NCBI Taxonomy" id="654"/>
    <lineage>
        <taxon>Bacteria</taxon>
        <taxon>Pseudomonadati</taxon>
        <taxon>Pseudomonadota</taxon>
        <taxon>Gammaproteobacteria</taxon>
        <taxon>Aeromonadales</taxon>
        <taxon>Aeromonadaceae</taxon>
        <taxon>Aeromonas</taxon>
    </lineage>
</organism>
<dbReference type="EMBL" id="CABWLC010000020">
    <property type="protein sequence ID" value="VXA88849.1"/>
    <property type="molecule type" value="Genomic_DNA"/>
</dbReference>
<dbReference type="AlphaFoldDB" id="A0A653LB67"/>
<proteinExistence type="predicted"/>
<sequence>MAAPRPPPAAGHHPETAGCSTLNALAADIEINVATVTGLLTARRKEKRERDKLANAGNAKGQLNELAFLKMAGAAGLEPATIGFGDRCSTNWNYAPATNEA</sequence>
<reference evidence="1 2" key="1">
    <citation type="submission" date="2019-10" db="EMBL/GenBank/DDBJ databases">
        <authorList>
            <person name="Karimi E."/>
        </authorList>
    </citation>
    <scope>NUCLEOTIDE SEQUENCE [LARGE SCALE GENOMIC DNA]</scope>
    <source>
        <strain evidence="1">Aeromonas sp. 8C</strain>
    </source>
</reference>
<evidence type="ECO:0000313" key="1">
    <source>
        <dbReference type="EMBL" id="VXA88849.1"/>
    </source>
</evidence>
<name>A0A653LB67_AERVE</name>
<evidence type="ECO:0000313" key="2">
    <source>
        <dbReference type="Proteomes" id="UP000439123"/>
    </source>
</evidence>
<dbReference type="Proteomes" id="UP000439123">
    <property type="component" value="Unassembled WGS sequence"/>
</dbReference>
<gene>
    <name evidence="1" type="ORF">AERO8C_70477</name>
</gene>
<accession>A0A653LB67</accession>
<protein>
    <submittedName>
        <fullName evidence="1">Uncharacterized protein</fullName>
    </submittedName>
</protein>